<evidence type="ECO:0000313" key="3">
    <source>
        <dbReference type="Proteomes" id="UP001151760"/>
    </source>
</evidence>
<reference evidence="2" key="2">
    <citation type="submission" date="2022-01" db="EMBL/GenBank/DDBJ databases">
        <authorList>
            <person name="Yamashiro T."/>
            <person name="Shiraishi A."/>
            <person name="Satake H."/>
            <person name="Nakayama K."/>
        </authorList>
    </citation>
    <scope>NUCLEOTIDE SEQUENCE</scope>
</reference>
<dbReference type="Proteomes" id="UP001151760">
    <property type="component" value="Unassembled WGS sequence"/>
</dbReference>
<keyword evidence="1" id="KW-0472">Membrane</keyword>
<evidence type="ECO:0000256" key="1">
    <source>
        <dbReference type="SAM" id="Phobius"/>
    </source>
</evidence>
<keyword evidence="3" id="KW-1185">Reference proteome</keyword>
<reference evidence="2" key="1">
    <citation type="journal article" date="2022" name="Int. J. Mol. Sci.">
        <title>Draft Genome of Tanacetum Coccineum: Genomic Comparison of Closely Related Tanacetum-Family Plants.</title>
        <authorList>
            <person name="Yamashiro T."/>
            <person name="Shiraishi A."/>
            <person name="Nakayama K."/>
            <person name="Satake H."/>
        </authorList>
    </citation>
    <scope>NUCLEOTIDE SEQUENCE</scope>
</reference>
<protein>
    <submittedName>
        <fullName evidence="2">Uncharacterized protein</fullName>
    </submittedName>
</protein>
<keyword evidence="1" id="KW-0812">Transmembrane</keyword>
<feature type="transmembrane region" description="Helical" evidence="1">
    <location>
        <begin position="137"/>
        <end position="158"/>
    </location>
</feature>
<name>A0ABQ5HDV4_9ASTR</name>
<sequence>MLTMSCSLESGFRSERYMIIVKVLNCFHLASGLKINIAKSQVLGVGVSPECCCAGGELGSGADWSCLNRSWGLPIYYIMSIFKVPKGVLKTMESIRSKFFNGVDSSDRKISWVAWDNVLASKLNGGLGVLEFLRVEIVSFVEVGVALLFLAMALYFPLFVCSRLDKEIVVDNKMELLRVSASFRRAVRDGAARTAVGLDLLLFLNSVVLCLHDRWTCYLSGDGEFQVKVHQKLYFDDLFSPFVGC</sequence>
<proteinExistence type="predicted"/>
<organism evidence="2 3">
    <name type="scientific">Tanacetum coccineum</name>
    <dbReference type="NCBI Taxonomy" id="301880"/>
    <lineage>
        <taxon>Eukaryota</taxon>
        <taxon>Viridiplantae</taxon>
        <taxon>Streptophyta</taxon>
        <taxon>Embryophyta</taxon>
        <taxon>Tracheophyta</taxon>
        <taxon>Spermatophyta</taxon>
        <taxon>Magnoliopsida</taxon>
        <taxon>eudicotyledons</taxon>
        <taxon>Gunneridae</taxon>
        <taxon>Pentapetalae</taxon>
        <taxon>asterids</taxon>
        <taxon>campanulids</taxon>
        <taxon>Asterales</taxon>
        <taxon>Asteraceae</taxon>
        <taxon>Asteroideae</taxon>
        <taxon>Anthemideae</taxon>
        <taxon>Anthemidinae</taxon>
        <taxon>Tanacetum</taxon>
    </lineage>
</organism>
<comment type="caution">
    <text evidence="2">The sequence shown here is derived from an EMBL/GenBank/DDBJ whole genome shotgun (WGS) entry which is preliminary data.</text>
</comment>
<dbReference type="PANTHER" id="PTHR33116:SF79">
    <property type="entry name" value="REVERSE TRANSCRIPTASE DOMAIN, ZINC FINGER, CCHC-TYPE-RELATED"/>
    <property type="match status" value="1"/>
</dbReference>
<keyword evidence="1" id="KW-1133">Transmembrane helix</keyword>
<dbReference type="EMBL" id="BQNB010019451">
    <property type="protein sequence ID" value="GJT85440.1"/>
    <property type="molecule type" value="Genomic_DNA"/>
</dbReference>
<gene>
    <name evidence="2" type="ORF">Tco_1067157</name>
</gene>
<accession>A0ABQ5HDV4</accession>
<evidence type="ECO:0000313" key="2">
    <source>
        <dbReference type="EMBL" id="GJT85440.1"/>
    </source>
</evidence>
<dbReference type="PANTHER" id="PTHR33116">
    <property type="entry name" value="REVERSE TRANSCRIPTASE ZINC-BINDING DOMAIN-CONTAINING PROTEIN-RELATED-RELATED"/>
    <property type="match status" value="1"/>
</dbReference>